<evidence type="ECO:0000256" key="1">
    <source>
        <dbReference type="SAM" id="MobiDB-lite"/>
    </source>
</evidence>
<feature type="compositionally biased region" description="Basic and acidic residues" evidence="1">
    <location>
        <begin position="77"/>
        <end position="87"/>
    </location>
</feature>
<feature type="compositionally biased region" description="Polar residues" evidence="1">
    <location>
        <begin position="16"/>
        <end position="28"/>
    </location>
</feature>
<feature type="compositionally biased region" description="Basic and acidic residues" evidence="1">
    <location>
        <begin position="328"/>
        <end position="340"/>
    </location>
</feature>
<evidence type="ECO:0000313" key="2">
    <source>
        <dbReference type="EMBL" id="VEL10504.1"/>
    </source>
</evidence>
<dbReference type="EMBL" id="CAAALY010009219">
    <property type="protein sequence ID" value="VEL10504.1"/>
    <property type="molecule type" value="Genomic_DNA"/>
</dbReference>
<feature type="region of interest" description="Disordered" evidence="1">
    <location>
        <begin position="305"/>
        <end position="382"/>
    </location>
</feature>
<evidence type="ECO:0000313" key="3">
    <source>
        <dbReference type="Proteomes" id="UP000784294"/>
    </source>
</evidence>
<sequence length="437" mass="46702">MDKQTGRLTNEDSRRSSTVIVASGSPSHGSVGDVASAPLSSRLVVTATSATGSFARHSLSVPTCHRVGEALTNLAPRRGDGPSDRPSRPRCPAKPDSAFAMTFTFPTFPHFMLSPAFRPCSAPSSALALALALALASSLSLSPSPAASPLGDAEAACMLGRLERRTIASRQNGMLTSWAVLRSAGRPALIGHNLSGSPFSSFEPIGPRLQSGRRRPASGFGRLRRHRSGCRWPRPRPWRRRRRRQSETMASRAIRLTSPPSNDTAKTPNLAKMRRLASSSACCNSSDSSPVTGPIISTCWSASRCSGSSPNSRQVDADSSAALSAPGNKEREGHESDGADKLWGTDVEEEDSGDRSTDCCLRSRPGPKGCEPKTQSIRGSSLPLRSSAFLALSLRLPRPEFNSDQATHDPYSPPHNVLPLDFTSSYPRPTSLPSRPR</sequence>
<dbReference type="Proteomes" id="UP000784294">
    <property type="component" value="Unassembled WGS sequence"/>
</dbReference>
<feature type="region of interest" description="Disordered" evidence="1">
    <location>
        <begin position="1"/>
        <end position="33"/>
    </location>
</feature>
<protein>
    <submittedName>
        <fullName evidence="2">Uncharacterized protein</fullName>
    </submittedName>
</protein>
<feature type="region of interest" description="Disordered" evidence="1">
    <location>
        <begin position="205"/>
        <end position="268"/>
    </location>
</feature>
<feature type="compositionally biased region" description="Polar residues" evidence="1">
    <location>
        <begin position="258"/>
        <end position="267"/>
    </location>
</feature>
<accession>A0A448WFQ2</accession>
<organism evidence="2 3">
    <name type="scientific">Protopolystoma xenopodis</name>
    <dbReference type="NCBI Taxonomy" id="117903"/>
    <lineage>
        <taxon>Eukaryota</taxon>
        <taxon>Metazoa</taxon>
        <taxon>Spiralia</taxon>
        <taxon>Lophotrochozoa</taxon>
        <taxon>Platyhelminthes</taxon>
        <taxon>Monogenea</taxon>
        <taxon>Polyopisthocotylea</taxon>
        <taxon>Polystomatidea</taxon>
        <taxon>Polystomatidae</taxon>
        <taxon>Protopolystoma</taxon>
    </lineage>
</organism>
<feature type="region of interest" description="Disordered" evidence="1">
    <location>
        <begin position="72"/>
        <end position="93"/>
    </location>
</feature>
<feature type="compositionally biased region" description="Polar residues" evidence="1">
    <location>
        <begin position="422"/>
        <end position="437"/>
    </location>
</feature>
<gene>
    <name evidence="2" type="ORF">PXEA_LOCUS3944</name>
</gene>
<feature type="region of interest" description="Disordered" evidence="1">
    <location>
        <begin position="400"/>
        <end position="437"/>
    </location>
</feature>
<proteinExistence type="predicted"/>
<name>A0A448WFQ2_9PLAT</name>
<feature type="compositionally biased region" description="Polar residues" evidence="1">
    <location>
        <begin position="305"/>
        <end position="314"/>
    </location>
</feature>
<feature type="compositionally biased region" description="Basic and acidic residues" evidence="1">
    <location>
        <begin position="1"/>
        <end position="15"/>
    </location>
</feature>
<dbReference type="AlphaFoldDB" id="A0A448WFQ2"/>
<keyword evidence="3" id="KW-1185">Reference proteome</keyword>
<comment type="caution">
    <text evidence="2">The sequence shown here is derived from an EMBL/GenBank/DDBJ whole genome shotgun (WGS) entry which is preliminary data.</text>
</comment>
<reference evidence="2" key="1">
    <citation type="submission" date="2018-11" db="EMBL/GenBank/DDBJ databases">
        <authorList>
            <consortium name="Pathogen Informatics"/>
        </authorList>
    </citation>
    <scope>NUCLEOTIDE SEQUENCE</scope>
</reference>
<feature type="compositionally biased region" description="Basic residues" evidence="1">
    <location>
        <begin position="211"/>
        <end position="244"/>
    </location>
</feature>